<dbReference type="Gene3D" id="3.40.50.880">
    <property type="match status" value="1"/>
</dbReference>
<proteinExistence type="predicted"/>
<evidence type="ECO:0000313" key="2">
    <source>
        <dbReference type="Proteomes" id="UP000192610"/>
    </source>
</evidence>
<dbReference type="Proteomes" id="UP000192610">
    <property type="component" value="Unassembled WGS sequence"/>
</dbReference>
<dbReference type="InterPro" id="IPR029062">
    <property type="entry name" value="Class_I_gatase-like"/>
</dbReference>
<dbReference type="AlphaFoldDB" id="A0A1V9EMY5"/>
<dbReference type="EMBL" id="LVXG01000023">
    <property type="protein sequence ID" value="OQP47507.1"/>
    <property type="molecule type" value="Genomic_DNA"/>
</dbReference>
<gene>
    <name evidence="1" type="ORF">A4H97_08440</name>
</gene>
<protein>
    <recommendedName>
        <fullName evidence="3">DJ-1/PfpI domain-containing protein</fullName>
    </recommendedName>
</protein>
<name>A0A1V9EMY5_9BACT</name>
<accession>A0A1V9EMY5</accession>
<evidence type="ECO:0000313" key="1">
    <source>
        <dbReference type="EMBL" id="OQP47507.1"/>
    </source>
</evidence>
<dbReference type="RefSeq" id="WP_242673164.1">
    <property type="nucleotide sequence ID" value="NZ_FOCZ01000002.1"/>
</dbReference>
<keyword evidence="2" id="KW-1185">Reference proteome</keyword>
<evidence type="ECO:0008006" key="3">
    <source>
        <dbReference type="Google" id="ProtNLM"/>
    </source>
</evidence>
<dbReference type="STRING" id="354355.SAMN05660816_01715"/>
<dbReference type="SUPFAM" id="SSF52317">
    <property type="entry name" value="Class I glutamine amidotransferase-like"/>
    <property type="match status" value="1"/>
</dbReference>
<comment type="caution">
    <text evidence="1">The sequence shown here is derived from an EMBL/GenBank/DDBJ whole genome shotgun (WGS) entry which is preliminary data.</text>
</comment>
<organism evidence="1 2">
    <name type="scientific">Niastella yeongjuensis</name>
    <dbReference type="NCBI Taxonomy" id="354355"/>
    <lineage>
        <taxon>Bacteria</taxon>
        <taxon>Pseudomonadati</taxon>
        <taxon>Bacteroidota</taxon>
        <taxon>Chitinophagia</taxon>
        <taxon>Chitinophagales</taxon>
        <taxon>Chitinophagaceae</taxon>
        <taxon>Niastella</taxon>
    </lineage>
</organism>
<sequence>MKTISVLAFKNAAPGSITDSVYFFEKANEYLIKNGKPSMFNVNVVGFTDEVKINGGRYVIKTDRTFDKATYPDLIIIPSLTGHASSATYINKDCTSWISEAYKSGSEVASLCTGAFLLAFSSRVYSKSEN</sequence>
<reference evidence="2" key="1">
    <citation type="submission" date="2016-04" db="EMBL/GenBank/DDBJ databases">
        <authorList>
            <person name="Chen L."/>
            <person name="Zhuang W."/>
            <person name="Wang G."/>
        </authorList>
    </citation>
    <scope>NUCLEOTIDE SEQUENCE [LARGE SCALE GENOMIC DNA]</scope>
    <source>
        <strain evidence="2">17621</strain>
    </source>
</reference>